<organism evidence="2 3">
    <name type="scientific">Phytophthora nicotianae (strain INRA-310)</name>
    <name type="common">Phytophthora parasitica</name>
    <dbReference type="NCBI Taxonomy" id="761204"/>
    <lineage>
        <taxon>Eukaryota</taxon>
        <taxon>Sar</taxon>
        <taxon>Stramenopiles</taxon>
        <taxon>Oomycota</taxon>
        <taxon>Peronosporomycetes</taxon>
        <taxon>Peronosporales</taxon>
        <taxon>Peronosporaceae</taxon>
        <taxon>Phytophthora</taxon>
    </lineage>
</organism>
<dbReference type="AlphaFoldDB" id="W2R1L0"/>
<reference evidence="3" key="1">
    <citation type="submission" date="2011-12" db="EMBL/GenBank/DDBJ databases">
        <authorList>
            <consortium name="The Broad Institute Genome Sequencing Platform"/>
            <person name="Russ C."/>
            <person name="Tyler B."/>
            <person name="Panabieres F."/>
            <person name="Shan W."/>
            <person name="Tripathy S."/>
            <person name="Grunwald N."/>
            <person name="Machado M."/>
            <person name="Young S.K."/>
            <person name="Zeng Q."/>
            <person name="Gargeya S."/>
            <person name="Fitzgerald M."/>
            <person name="Haas B."/>
            <person name="Abouelleil A."/>
            <person name="Alvarado L."/>
            <person name="Arachchi H.M."/>
            <person name="Berlin A."/>
            <person name="Chapman S.B."/>
            <person name="Gearin G."/>
            <person name="Goldberg J."/>
            <person name="Griggs A."/>
            <person name="Gujja S."/>
            <person name="Hansen M."/>
            <person name="Heiman D."/>
            <person name="Howarth C."/>
            <person name="Larimer J."/>
            <person name="Lui A."/>
            <person name="MacDonald P.J.P."/>
            <person name="McCowen C."/>
            <person name="Montmayeur A."/>
            <person name="Murphy C."/>
            <person name="Neiman D."/>
            <person name="Pearson M."/>
            <person name="Priest M."/>
            <person name="Roberts A."/>
            <person name="Saif S."/>
            <person name="Shea T."/>
            <person name="Sisk P."/>
            <person name="Stolte C."/>
            <person name="Sykes S."/>
            <person name="Wortman J."/>
            <person name="Nusbaum C."/>
            <person name="Birren B."/>
        </authorList>
    </citation>
    <scope>NUCLEOTIDE SEQUENCE [LARGE SCALE GENOMIC DNA]</scope>
    <source>
        <strain evidence="3">INRA-310</strain>
    </source>
</reference>
<dbReference type="VEuPathDB" id="FungiDB:PPTG_04606"/>
<name>W2R1L0_PHYN3</name>
<evidence type="ECO:0000313" key="2">
    <source>
        <dbReference type="EMBL" id="ETN19238.1"/>
    </source>
</evidence>
<evidence type="ECO:0000313" key="3">
    <source>
        <dbReference type="Proteomes" id="UP000018817"/>
    </source>
</evidence>
<protein>
    <submittedName>
        <fullName evidence="2">Uncharacterized protein</fullName>
    </submittedName>
</protein>
<reference evidence="2 3" key="2">
    <citation type="submission" date="2013-11" db="EMBL/GenBank/DDBJ databases">
        <title>The Genome Sequence of Phytophthora parasitica INRA-310.</title>
        <authorList>
            <consortium name="The Broad Institute Genomics Platform"/>
            <person name="Russ C."/>
            <person name="Tyler B."/>
            <person name="Panabieres F."/>
            <person name="Shan W."/>
            <person name="Tripathy S."/>
            <person name="Grunwald N."/>
            <person name="Machado M."/>
            <person name="Johnson C.S."/>
            <person name="Arredondo F."/>
            <person name="Hong C."/>
            <person name="Coffey M."/>
            <person name="Young S.K."/>
            <person name="Zeng Q."/>
            <person name="Gargeya S."/>
            <person name="Fitzgerald M."/>
            <person name="Abouelleil A."/>
            <person name="Alvarado L."/>
            <person name="Chapman S.B."/>
            <person name="Gainer-Dewar J."/>
            <person name="Goldberg J."/>
            <person name="Griggs A."/>
            <person name="Gujja S."/>
            <person name="Hansen M."/>
            <person name="Howarth C."/>
            <person name="Imamovic A."/>
            <person name="Ireland A."/>
            <person name="Larimer J."/>
            <person name="McCowan C."/>
            <person name="Murphy C."/>
            <person name="Pearson M."/>
            <person name="Poon T.W."/>
            <person name="Priest M."/>
            <person name="Roberts A."/>
            <person name="Saif S."/>
            <person name="Shea T."/>
            <person name="Sykes S."/>
            <person name="Wortman J."/>
            <person name="Nusbaum C."/>
            <person name="Birren B."/>
        </authorList>
    </citation>
    <scope>NUCLEOTIDE SEQUENCE [LARGE SCALE GENOMIC DNA]</scope>
    <source>
        <strain evidence="2 3">INRA-310</strain>
    </source>
</reference>
<feature type="region of interest" description="Disordered" evidence="1">
    <location>
        <begin position="1"/>
        <end position="22"/>
    </location>
</feature>
<accession>W2R1L0</accession>
<dbReference type="Proteomes" id="UP000018817">
    <property type="component" value="Unassembled WGS sequence"/>
</dbReference>
<evidence type="ECO:0000256" key="1">
    <source>
        <dbReference type="SAM" id="MobiDB-lite"/>
    </source>
</evidence>
<dbReference type="EMBL" id="KI669565">
    <property type="protein sequence ID" value="ETN19238.1"/>
    <property type="molecule type" value="Genomic_DNA"/>
</dbReference>
<dbReference type="RefSeq" id="XP_008895104.1">
    <property type="nucleotide sequence ID" value="XM_008896856.1"/>
</dbReference>
<proteinExistence type="predicted"/>
<sequence length="99" mass="10858">MDVIKTSGKVPCHGPADPLSRNYVHTNEAVQQTPLQEEQQQFAASNPAKAIKNTTAIAQYDSWPPTRASTLNGIKADWVFDAKTQTFKHLDIMCSGNEG</sequence>
<dbReference type="GeneID" id="20174691"/>
<gene>
    <name evidence="2" type="ORF">PPTG_04606</name>
</gene>